<feature type="region of interest" description="Disordered" evidence="5">
    <location>
        <begin position="304"/>
        <end position="520"/>
    </location>
</feature>
<dbReference type="STRING" id="1137138.A0A067P587"/>
<feature type="region of interest" description="Disordered" evidence="5">
    <location>
        <begin position="631"/>
        <end position="650"/>
    </location>
</feature>
<evidence type="ECO:0000313" key="8">
    <source>
        <dbReference type="Proteomes" id="UP000027073"/>
    </source>
</evidence>
<dbReference type="InParanoid" id="A0A067P587"/>
<organism evidence="7 8">
    <name type="scientific">Pleurotus ostreatus (strain PC15)</name>
    <name type="common">Oyster mushroom</name>
    <dbReference type="NCBI Taxonomy" id="1137138"/>
    <lineage>
        <taxon>Eukaryota</taxon>
        <taxon>Fungi</taxon>
        <taxon>Dikarya</taxon>
        <taxon>Basidiomycota</taxon>
        <taxon>Agaricomycotina</taxon>
        <taxon>Agaricomycetes</taxon>
        <taxon>Agaricomycetidae</taxon>
        <taxon>Agaricales</taxon>
        <taxon>Pleurotineae</taxon>
        <taxon>Pleurotaceae</taxon>
        <taxon>Pleurotus</taxon>
    </lineage>
</organism>
<keyword evidence="4" id="KW-0206">Cytoskeleton</keyword>
<comment type="similarity">
    <text evidence="2">Belongs to the TPX2 family.</text>
</comment>
<feature type="compositionally biased region" description="Basic and acidic residues" evidence="5">
    <location>
        <begin position="453"/>
        <end position="469"/>
    </location>
</feature>
<dbReference type="Proteomes" id="UP000027073">
    <property type="component" value="Unassembled WGS sequence"/>
</dbReference>
<evidence type="ECO:0000256" key="5">
    <source>
        <dbReference type="SAM" id="MobiDB-lite"/>
    </source>
</evidence>
<accession>A0A067P587</accession>
<evidence type="ECO:0000256" key="3">
    <source>
        <dbReference type="ARBA" id="ARBA00022490"/>
    </source>
</evidence>
<proteinExistence type="inferred from homology"/>
<keyword evidence="3" id="KW-0963">Cytoplasm</keyword>
<dbReference type="Pfam" id="PF06886">
    <property type="entry name" value="TPX2"/>
    <property type="match status" value="1"/>
</dbReference>
<feature type="compositionally biased region" description="Polar residues" evidence="5">
    <location>
        <begin position="500"/>
        <end position="520"/>
    </location>
</feature>
<dbReference type="OrthoDB" id="2946117at2759"/>
<feature type="compositionally biased region" description="Low complexity" evidence="5">
    <location>
        <begin position="421"/>
        <end position="433"/>
    </location>
</feature>
<evidence type="ECO:0000256" key="2">
    <source>
        <dbReference type="ARBA" id="ARBA00005885"/>
    </source>
</evidence>
<feature type="region of interest" description="Disordered" evidence="5">
    <location>
        <begin position="588"/>
        <end position="608"/>
    </location>
</feature>
<dbReference type="GO" id="GO:0005856">
    <property type="term" value="C:cytoskeleton"/>
    <property type="evidence" value="ECO:0007669"/>
    <property type="project" value="UniProtKB-SubCell"/>
</dbReference>
<gene>
    <name evidence="7" type="ORF">PLEOSDRAFT_1102535</name>
</gene>
<evidence type="ECO:0000313" key="7">
    <source>
        <dbReference type="EMBL" id="KDQ31577.1"/>
    </source>
</evidence>
<name>A0A067P587_PLEO1</name>
<evidence type="ECO:0000259" key="6">
    <source>
        <dbReference type="Pfam" id="PF06886"/>
    </source>
</evidence>
<feature type="compositionally biased region" description="Polar residues" evidence="5">
    <location>
        <begin position="185"/>
        <end position="210"/>
    </location>
</feature>
<dbReference type="VEuPathDB" id="FungiDB:PLEOSDRAFT_1102535"/>
<evidence type="ECO:0000256" key="1">
    <source>
        <dbReference type="ARBA" id="ARBA00004245"/>
    </source>
</evidence>
<sequence>MVRDLSDELSLRHLPDISDASFSMELPTGNSPDTLLLAERSDFIHAAEITFGCLAEATPSRTSTLGQVTPKPFNNAPQNSHRHGHQQIDPIAPELVATVIQTSITPPDIRLPSLLYEKPNQRQMKRKGNVVDDDSGEGGSGTLRTFQKKLDRRAGLVKLPGESSNPSERNTNGAKKPLVRHIPGLSNSKEANDANPTALQSKPSDFQATFPTAKGKYSPIERIASQHDNTEQTARADKGSTSPDKFATVAFDDDNFNPDISSISVAAPIAKRLLEYTQNYIPSPISPGKPTEQHQIVLDRLPEQACDLPHPPGTAQALHGDDGPLTLSQLSPRKETQAVEPTAGAPPSPLRTSLKRSPDTNTKAPQAKRPKLTSTCRRISLSVLGRARNPTKPDASAHKMVGLKPRRIASASSALPSGRGKLSNQVSSLSKKSQSQKEKGKKVLPRVNSSQRSLRDSEKENEGTPHDSTPHVGLSGVGGRNKAGPSASVPCNPRPPAVAGSSTVRSQYSNGHSNNSKSLNNIVESRAQSRSQSHRDKWFHPVPDFKALHAMHESTVANRRGQIAPVIPAPIQFQTDIRAKKREKFDEMVREKEREKQLMEERRERERALEEEKEVMLMRRKAIPRAHEVPEWYKDAPKRKNGGATVKDGT</sequence>
<evidence type="ECO:0000256" key="4">
    <source>
        <dbReference type="ARBA" id="ARBA00023212"/>
    </source>
</evidence>
<reference evidence="8" key="1">
    <citation type="journal article" date="2014" name="Proc. Natl. Acad. Sci. U.S.A.">
        <title>Extensive sampling of basidiomycete genomes demonstrates inadequacy of the white-rot/brown-rot paradigm for wood decay fungi.</title>
        <authorList>
            <person name="Riley R."/>
            <person name="Salamov A.A."/>
            <person name="Brown D.W."/>
            <person name="Nagy L.G."/>
            <person name="Floudas D."/>
            <person name="Held B.W."/>
            <person name="Levasseur A."/>
            <person name="Lombard V."/>
            <person name="Morin E."/>
            <person name="Otillar R."/>
            <person name="Lindquist E.A."/>
            <person name="Sun H."/>
            <person name="LaButti K.M."/>
            <person name="Schmutz J."/>
            <person name="Jabbour D."/>
            <person name="Luo H."/>
            <person name="Baker S.E."/>
            <person name="Pisabarro A.G."/>
            <person name="Walton J.D."/>
            <person name="Blanchette R.A."/>
            <person name="Henrissat B."/>
            <person name="Martin F."/>
            <person name="Cullen D."/>
            <person name="Hibbett D.S."/>
            <person name="Grigoriev I.V."/>
        </authorList>
    </citation>
    <scope>NUCLEOTIDE SEQUENCE [LARGE SCALE GENOMIC DNA]</scope>
    <source>
        <strain evidence="8">PC15</strain>
    </source>
</reference>
<comment type="subcellular location">
    <subcellularLocation>
        <location evidence="1">Cytoplasm</location>
        <location evidence="1">Cytoskeleton</location>
    </subcellularLocation>
</comment>
<feature type="compositionally biased region" description="Basic and acidic residues" evidence="5">
    <location>
        <begin position="224"/>
        <end position="238"/>
    </location>
</feature>
<dbReference type="AlphaFoldDB" id="A0A067P587"/>
<feature type="region of interest" description="Disordered" evidence="5">
    <location>
        <begin position="121"/>
        <end position="243"/>
    </location>
</feature>
<feature type="domain" description="TPX2 C-terminal" evidence="6">
    <location>
        <begin position="571"/>
        <end position="641"/>
    </location>
</feature>
<feature type="compositionally biased region" description="Polar residues" evidence="5">
    <location>
        <begin position="162"/>
        <end position="173"/>
    </location>
</feature>
<dbReference type="HOGENOM" id="CLU_397435_0_0_1"/>
<dbReference type="EMBL" id="KL198006">
    <property type="protein sequence ID" value="KDQ31577.1"/>
    <property type="molecule type" value="Genomic_DNA"/>
</dbReference>
<protein>
    <recommendedName>
        <fullName evidence="6">TPX2 C-terminal domain-containing protein</fullName>
    </recommendedName>
</protein>
<dbReference type="InterPro" id="IPR027329">
    <property type="entry name" value="TPX2_C"/>
</dbReference>